<dbReference type="OrthoDB" id="338814at2759"/>
<dbReference type="InterPro" id="IPR011989">
    <property type="entry name" value="ARM-like"/>
</dbReference>
<dbReference type="InterPro" id="IPR039717">
    <property type="entry name" value="Hgh1"/>
</dbReference>
<name>A0A0B7NTE8_9FUNG</name>
<dbReference type="Proteomes" id="UP000054107">
    <property type="component" value="Unassembled WGS sequence"/>
</dbReference>
<dbReference type="Pfam" id="PF04063">
    <property type="entry name" value="DUF383"/>
    <property type="match status" value="1"/>
</dbReference>
<comment type="similarity">
    <text evidence="1">Belongs to the HGH1 family.</text>
</comment>
<dbReference type="STRING" id="35722.A0A0B7NTE8"/>
<dbReference type="InterPro" id="IPR007205">
    <property type="entry name" value="Protein_HGH1_N"/>
</dbReference>
<evidence type="ECO:0000256" key="1">
    <source>
        <dbReference type="ARBA" id="ARBA00006712"/>
    </source>
</evidence>
<feature type="domain" description="Protein HGH1 N-terminal" evidence="3">
    <location>
        <begin position="96"/>
        <end position="279"/>
    </location>
</feature>
<evidence type="ECO:0000313" key="5">
    <source>
        <dbReference type="EMBL" id="CEP18518.1"/>
    </source>
</evidence>
<reference evidence="5 6" key="1">
    <citation type="submission" date="2014-09" db="EMBL/GenBank/DDBJ databases">
        <authorList>
            <person name="Ellenberger Sabrina"/>
        </authorList>
    </citation>
    <scope>NUCLEOTIDE SEQUENCE [LARGE SCALE GENOMIC DNA]</scope>
    <source>
        <strain evidence="5 6">CBS 412.66</strain>
    </source>
</reference>
<dbReference type="InterPro" id="IPR007206">
    <property type="entry name" value="Protein_HGH1_C"/>
</dbReference>
<organism evidence="5 6">
    <name type="scientific">Parasitella parasitica</name>
    <dbReference type="NCBI Taxonomy" id="35722"/>
    <lineage>
        <taxon>Eukaryota</taxon>
        <taxon>Fungi</taxon>
        <taxon>Fungi incertae sedis</taxon>
        <taxon>Mucoromycota</taxon>
        <taxon>Mucoromycotina</taxon>
        <taxon>Mucoromycetes</taxon>
        <taxon>Mucorales</taxon>
        <taxon>Mucorineae</taxon>
        <taxon>Mucoraceae</taxon>
        <taxon>Parasitella</taxon>
    </lineage>
</organism>
<dbReference type="PANTHER" id="PTHR13387">
    <property type="entry name" value="PROTEIN HGH1 HOMOLOG"/>
    <property type="match status" value="1"/>
</dbReference>
<evidence type="ECO:0000259" key="3">
    <source>
        <dbReference type="Pfam" id="PF04063"/>
    </source>
</evidence>
<dbReference type="Pfam" id="PF04064">
    <property type="entry name" value="DUF384"/>
    <property type="match status" value="1"/>
</dbReference>
<sequence length="365" mass="41721">MDAQIKELIPFLHQTALEVRSIALHNLVPYTPNGNEYRHLLIEQRHVVCKDLKALCKEDIMTAHDAFLSLINLSSDPLVQQELDDQDFVAYIGKVITNPKSALAEFGCMLLSNMTKLESTCVKVIQSSAAPVDGLSKSTRLLDQLIEAFHKGVKKEYNPKAEFHCLASVFSNVSSIRLGRLFMIEPAPVDNFSPLTKIQIFTENPNVVRRGGADSVIKNCCFETREHERLLDPDAINVLPFILLPLCGNEEYDMEEFEQFPEEIQLLDNDKKREVDRTLCNLLLDSIILLTSTRFGREYLRNKQVYRVIQRFDLQVTDEDVKSRCVTIVDMLIRNEDSAEILEAKPQMDDEDEDEDEDMVIEEIV</sequence>
<dbReference type="SUPFAM" id="SSF48371">
    <property type="entry name" value="ARM repeat"/>
    <property type="match status" value="1"/>
</dbReference>
<protein>
    <recommendedName>
        <fullName evidence="2">Protein HGH1 homolog</fullName>
    </recommendedName>
</protein>
<dbReference type="Gene3D" id="1.25.10.10">
    <property type="entry name" value="Leucine-rich Repeat Variant"/>
    <property type="match status" value="1"/>
</dbReference>
<evidence type="ECO:0000259" key="4">
    <source>
        <dbReference type="Pfam" id="PF04064"/>
    </source>
</evidence>
<proteinExistence type="inferred from homology"/>
<feature type="domain" description="Protein HGH1 C-terminal" evidence="4">
    <location>
        <begin position="286"/>
        <end position="338"/>
    </location>
</feature>
<dbReference type="PANTHER" id="PTHR13387:SF9">
    <property type="entry name" value="PROTEIN HGH1 HOMOLOG"/>
    <property type="match status" value="1"/>
</dbReference>
<accession>A0A0B7NTE8</accession>
<dbReference type="AlphaFoldDB" id="A0A0B7NTE8"/>
<evidence type="ECO:0000313" key="6">
    <source>
        <dbReference type="Proteomes" id="UP000054107"/>
    </source>
</evidence>
<keyword evidence="6" id="KW-1185">Reference proteome</keyword>
<gene>
    <name evidence="5" type="primary">PARPA_12822.1 scaffold 45468</name>
</gene>
<dbReference type="InterPro" id="IPR016024">
    <property type="entry name" value="ARM-type_fold"/>
</dbReference>
<evidence type="ECO:0000256" key="2">
    <source>
        <dbReference type="ARBA" id="ARBA00014076"/>
    </source>
</evidence>
<dbReference type="EMBL" id="LN733835">
    <property type="protein sequence ID" value="CEP18518.1"/>
    <property type="molecule type" value="Genomic_DNA"/>
</dbReference>